<reference evidence="1" key="1">
    <citation type="submission" date="2020-04" db="EMBL/GenBank/DDBJ databases">
        <authorList>
            <person name="Chiriac C."/>
            <person name="Salcher M."/>
            <person name="Ghai R."/>
            <person name="Kavagutti S V."/>
        </authorList>
    </citation>
    <scope>NUCLEOTIDE SEQUENCE</scope>
</reference>
<protein>
    <submittedName>
        <fullName evidence="1">Uncharacterized protein</fullName>
    </submittedName>
</protein>
<proteinExistence type="predicted"/>
<dbReference type="EMBL" id="LR796659">
    <property type="protein sequence ID" value="CAB4157735.1"/>
    <property type="molecule type" value="Genomic_DNA"/>
</dbReference>
<sequence>MKEVRSYGTVEKRPSGKYRVRIGKKHGGTTLGTFDTKIEAEEVLAKFVREQNINDERYKNVPVNTETKPWAEIGLDGGELATGTLTEPLGDDWSPILKSFGLDPDVFEVVGDKVRMSKWQSSKRLENGDRDLIWLYSYRATFARRKTPNIGDLDFETIRKNIRTFKPTKDKPSNETPTTFVVLWADWQLAKSASGGVKATIDRVLASFNKTVKRVEELKQNGRNIEQIAFVNMGDPIEGCEGHYASQLFSVEQTQRQQLLTALDLWTTGVSTLSGLAQRTKFISTLSNHGEWMRRGGRSITTDSDSADGFLADTLKRIVEGYDLVDDWHIPHDQMTNQVNLSGIECAFTHGHKIQGKEFEWLRGQSLRLLRDHGNEPRIWFTAHKHHIKVDDFGAFTRFQCPSLDTDGSTNGGSKWFTDMSGIWSSPGTMTLLVGQHDKKGWSDLAVL</sequence>
<name>A0A6J5NKJ3_9CAUD</name>
<accession>A0A6J5NKJ3</accession>
<evidence type="ECO:0000313" key="1">
    <source>
        <dbReference type="EMBL" id="CAB4157735.1"/>
    </source>
</evidence>
<organism evidence="1">
    <name type="scientific">uncultured Caudovirales phage</name>
    <dbReference type="NCBI Taxonomy" id="2100421"/>
    <lineage>
        <taxon>Viruses</taxon>
        <taxon>Duplodnaviria</taxon>
        <taxon>Heunggongvirae</taxon>
        <taxon>Uroviricota</taxon>
        <taxon>Caudoviricetes</taxon>
        <taxon>Peduoviridae</taxon>
        <taxon>Maltschvirus</taxon>
        <taxon>Maltschvirus maltsch</taxon>
    </lineage>
</organism>
<gene>
    <name evidence="1" type="ORF">UFOVP688_44</name>
</gene>